<dbReference type="GO" id="GO:0004111">
    <property type="term" value="F:creatine kinase activity"/>
    <property type="evidence" value="ECO:0007669"/>
    <property type="project" value="InterPro"/>
</dbReference>
<evidence type="ECO:0008006" key="13">
    <source>
        <dbReference type="Google" id="ProtNLM"/>
    </source>
</evidence>
<dbReference type="Pfam" id="PF00217">
    <property type="entry name" value="ATP-gua_Ptrans"/>
    <property type="match status" value="1"/>
</dbReference>
<evidence type="ECO:0000256" key="1">
    <source>
        <dbReference type="ARBA" id="ARBA00006798"/>
    </source>
</evidence>
<dbReference type="Gene3D" id="1.10.135.10">
    <property type="entry name" value="ATP:guanido phosphotransferase, N-terminal domain"/>
    <property type="match status" value="1"/>
</dbReference>
<feature type="domain" description="Phosphagen kinase C-terminal" evidence="10">
    <location>
        <begin position="183"/>
        <end position="440"/>
    </location>
</feature>
<dbReference type="InterPro" id="IPR022414">
    <property type="entry name" value="ATP-guanido_PTrfase_cat"/>
</dbReference>
<dbReference type="PANTHER" id="PTHR11547:SF64">
    <property type="entry name" value="CHROMOSOME UNDETERMINED SCAFFOLD_51, WHOLE GENOME SHOTGUN SEQUENCE"/>
    <property type="match status" value="1"/>
</dbReference>
<evidence type="ECO:0000256" key="7">
    <source>
        <dbReference type="PROSITE-ProRule" id="PRU00843"/>
    </source>
</evidence>
<dbReference type="InterPro" id="IPR014746">
    <property type="entry name" value="Gln_synth/guanido_kin_cat_dom"/>
</dbReference>
<name>A0A8J2X1S0_9STRA</name>
<evidence type="ECO:0000259" key="10">
    <source>
        <dbReference type="PROSITE" id="PS51510"/>
    </source>
</evidence>
<evidence type="ECO:0000256" key="2">
    <source>
        <dbReference type="ARBA" id="ARBA00022679"/>
    </source>
</evidence>
<dbReference type="SUPFAM" id="SSF48034">
    <property type="entry name" value="Guanido kinase N-terminal domain"/>
    <property type="match status" value="1"/>
</dbReference>
<keyword evidence="5 7" id="KW-0067">ATP-binding</keyword>
<gene>
    <name evidence="11" type="ORF">PECAL_5P20160</name>
</gene>
<evidence type="ECO:0000256" key="6">
    <source>
        <dbReference type="PROSITE-ProRule" id="PRU00842"/>
    </source>
</evidence>
<evidence type="ECO:0000256" key="5">
    <source>
        <dbReference type="ARBA" id="ARBA00022840"/>
    </source>
</evidence>
<dbReference type="Pfam" id="PF02807">
    <property type="entry name" value="ATP-gua_PtransN"/>
    <property type="match status" value="1"/>
</dbReference>
<dbReference type="AlphaFoldDB" id="A0A8J2X1S0"/>
<sequence length="445" mass="48399">MFSRFASASRRAARHARQLSTAAAGDGSGFLIAGGVGVAAIACMAPRADEGHAAAPSIQADEASKKLLSVLAHGEELAKIAKVKATMPDNIAIQKFDFEYFATLDPAQQTRLLKCLKTGWENPDSGLGCYAMAPSDYDEFAPFFDAVCQEYHKASADATHVTDWDASAVGDKGVLDVTKLGLSELSMRVRVGRNLTQFNLPGAMDKSERIAFEKAMLKAFDKLKKDPAYGGTVYSLSPDFGDGEKNPNLITPEKYAELVKKHVMFKDMAADTYLASAGIADDWPYGRGCWQSDDKQCIVWFGEEDQLRIMCMKRGTKLNEVFDRLKTMLDTIESIDGITFATSSKYGYVTSCPSNLGTGMRASVHVKIPNLTADGTETKAKAVCKPLGLSVRGTGGEHTPIGADGTVDISPSKRLFIKERDIIAKLYSGISDLMVEEKKAPRRWR</sequence>
<dbReference type="Gene3D" id="3.30.590.10">
    <property type="entry name" value="Glutamine synthetase/guanido kinase, catalytic domain"/>
    <property type="match status" value="1"/>
</dbReference>
<feature type="domain" description="Phosphagen kinase N-terminal" evidence="9">
    <location>
        <begin position="69"/>
        <end position="153"/>
    </location>
</feature>
<feature type="binding site" evidence="7">
    <location>
        <position position="262"/>
    </location>
    <ligand>
        <name>ATP</name>
        <dbReference type="ChEBI" id="CHEBI:30616"/>
    </ligand>
</feature>
<evidence type="ECO:0000259" key="9">
    <source>
        <dbReference type="PROSITE" id="PS51509"/>
    </source>
</evidence>
<dbReference type="InterPro" id="IPR022413">
    <property type="entry name" value="ATP-guanido_PTrfase_N"/>
</dbReference>
<dbReference type="SUPFAM" id="SSF55931">
    <property type="entry name" value="Glutamine synthetase/guanido kinase"/>
    <property type="match status" value="1"/>
</dbReference>
<keyword evidence="2 7" id="KW-0808">Transferase</keyword>
<dbReference type="Proteomes" id="UP000789595">
    <property type="component" value="Unassembled WGS sequence"/>
</dbReference>
<protein>
    <recommendedName>
        <fullName evidence="13">Arginine kinase</fullName>
    </recommendedName>
</protein>
<feature type="binding site" evidence="7">
    <location>
        <position position="308"/>
    </location>
    <ligand>
        <name>ATP</name>
        <dbReference type="ChEBI" id="CHEBI:30616"/>
    </ligand>
</feature>
<accession>A0A8J2X1S0</accession>
<dbReference type="InterPro" id="IPR022415">
    <property type="entry name" value="ATP-guanido_PTrfase_AS"/>
</dbReference>
<comment type="caution">
    <text evidence="11">The sequence shown here is derived from an EMBL/GenBank/DDBJ whole genome shotgun (WGS) entry which is preliminary data.</text>
</comment>
<dbReference type="PROSITE" id="PS51509">
    <property type="entry name" value="PHOSPHAGEN_KINASE_N"/>
    <property type="match status" value="1"/>
</dbReference>
<dbReference type="GO" id="GO:0046314">
    <property type="term" value="P:phosphocreatine biosynthetic process"/>
    <property type="evidence" value="ECO:0007669"/>
    <property type="project" value="InterPro"/>
</dbReference>
<dbReference type="EMBL" id="CAKKNE010000005">
    <property type="protein sequence ID" value="CAH0377481.1"/>
    <property type="molecule type" value="Genomic_DNA"/>
</dbReference>
<evidence type="ECO:0000313" key="12">
    <source>
        <dbReference type="Proteomes" id="UP000789595"/>
    </source>
</evidence>
<evidence type="ECO:0000256" key="8">
    <source>
        <dbReference type="RuleBase" id="RU000505"/>
    </source>
</evidence>
<organism evidence="11 12">
    <name type="scientific">Pelagomonas calceolata</name>
    <dbReference type="NCBI Taxonomy" id="35677"/>
    <lineage>
        <taxon>Eukaryota</taxon>
        <taxon>Sar</taxon>
        <taxon>Stramenopiles</taxon>
        <taxon>Ochrophyta</taxon>
        <taxon>Pelagophyceae</taxon>
        <taxon>Pelagomonadales</taxon>
        <taxon>Pelagomonadaceae</taxon>
        <taxon>Pelagomonas</taxon>
    </lineage>
</organism>
<dbReference type="PROSITE" id="PS51510">
    <property type="entry name" value="PHOSPHAGEN_KINASE_C"/>
    <property type="match status" value="1"/>
</dbReference>
<dbReference type="PANTHER" id="PTHR11547">
    <property type="entry name" value="ARGININE OR CREATINE KINASE"/>
    <property type="match status" value="1"/>
</dbReference>
<proteinExistence type="inferred from homology"/>
<dbReference type="GO" id="GO:0005524">
    <property type="term" value="F:ATP binding"/>
    <property type="evidence" value="ECO:0007669"/>
    <property type="project" value="UniProtKB-UniRule"/>
</dbReference>
<dbReference type="PROSITE" id="PS00112">
    <property type="entry name" value="PHOSPHAGEN_KINASE"/>
    <property type="match status" value="1"/>
</dbReference>
<evidence type="ECO:0000256" key="4">
    <source>
        <dbReference type="ARBA" id="ARBA00022777"/>
    </source>
</evidence>
<evidence type="ECO:0000313" key="11">
    <source>
        <dbReference type="EMBL" id="CAH0377481.1"/>
    </source>
</evidence>
<dbReference type="InterPro" id="IPR000749">
    <property type="entry name" value="ATP-guanido_PTrfase"/>
</dbReference>
<keyword evidence="12" id="KW-1185">Reference proteome</keyword>
<keyword evidence="4 7" id="KW-0418">Kinase</keyword>
<comment type="similarity">
    <text evidence="1 6 8">Belongs to the ATP:guanido phosphotransferase family.</text>
</comment>
<dbReference type="OrthoDB" id="430219at2759"/>
<dbReference type="GO" id="GO:0005615">
    <property type="term" value="C:extracellular space"/>
    <property type="evidence" value="ECO:0007669"/>
    <property type="project" value="TreeGrafter"/>
</dbReference>
<feature type="binding site" evidence="7">
    <location>
        <begin position="361"/>
        <end position="365"/>
    </location>
    <ligand>
        <name>ATP</name>
        <dbReference type="ChEBI" id="CHEBI:30616"/>
    </ligand>
</feature>
<feature type="binding site" evidence="7">
    <location>
        <begin position="186"/>
        <end position="190"/>
    </location>
    <ligand>
        <name>ATP</name>
        <dbReference type="ChEBI" id="CHEBI:30616"/>
    </ligand>
</feature>
<feature type="binding site" evidence="7">
    <location>
        <begin position="392"/>
        <end position="397"/>
    </location>
    <ligand>
        <name>ATP</name>
        <dbReference type="ChEBI" id="CHEBI:30616"/>
    </ligand>
</feature>
<reference evidence="11" key="1">
    <citation type="submission" date="2021-11" db="EMBL/GenBank/DDBJ databases">
        <authorList>
            <consortium name="Genoscope - CEA"/>
            <person name="William W."/>
        </authorList>
    </citation>
    <scope>NUCLEOTIDE SEQUENCE</scope>
</reference>
<dbReference type="InterPro" id="IPR036802">
    <property type="entry name" value="ATP-guanido_PTrfase_N_sf"/>
</dbReference>
<evidence type="ECO:0000256" key="3">
    <source>
        <dbReference type="ARBA" id="ARBA00022741"/>
    </source>
</evidence>
<keyword evidence="3 7" id="KW-0547">Nucleotide-binding</keyword>
<dbReference type="CDD" id="cd07931">
    <property type="entry name" value="eukaryotic_phosphagen_kinases"/>
    <property type="match status" value="1"/>
</dbReference>